<organism evidence="4 5">
    <name type="scientific">Anaeromicropila herbilytica</name>
    <dbReference type="NCBI Taxonomy" id="2785025"/>
    <lineage>
        <taxon>Bacteria</taxon>
        <taxon>Bacillati</taxon>
        <taxon>Bacillota</taxon>
        <taxon>Clostridia</taxon>
        <taxon>Lachnospirales</taxon>
        <taxon>Lachnospiraceae</taxon>
        <taxon>Anaeromicropila</taxon>
    </lineage>
</organism>
<keyword evidence="5" id="KW-1185">Reference proteome</keyword>
<dbReference type="PROSITE" id="PS51295">
    <property type="entry name" value="CRM"/>
    <property type="match status" value="1"/>
</dbReference>
<evidence type="ECO:0000259" key="3">
    <source>
        <dbReference type="PROSITE" id="PS51295"/>
    </source>
</evidence>
<name>A0A7R7ELB4_9FIRM</name>
<proteinExistence type="predicted"/>
<feature type="domain" description="CRM" evidence="3">
    <location>
        <begin position="1"/>
        <end position="95"/>
    </location>
</feature>
<dbReference type="AlphaFoldDB" id="A0A7R7ELB4"/>
<reference evidence="4 5" key="1">
    <citation type="submission" date="2020-11" db="EMBL/GenBank/DDBJ databases">
        <title>Draft genome sequencing of a Lachnospiraceae strain isolated from anoxic soil subjected to BSD treatment.</title>
        <authorList>
            <person name="Uek A."/>
            <person name="Tonouchi A."/>
        </authorList>
    </citation>
    <scope>NUCLEOTIDE SEQUENCE [LARGE SCALE GENOMIC DNA]</scope>
    <source>
        <strain evidence="4 5">TB5</strain>
    </source>
</reference>
<dbReference type="Gene3D" id="3.30.110.60">
    <property type="entry name" value="YhbY-like"/>
    <property type="match status" value="1"/>
</dbReference>
<dbReference type="SUPFAM" id="SSF75471">
    <property type="entry name" value="YhbY-like"/>
    <property type="match status" value="1"/>
</dbReference>
<evidence type="ECO:0000256" key="1">
    <source>
        <dbReference type="ARBA" id="ARBA00022884"/>
    </source>
</evidence>
<keyword evidence="1 2" id="KW-0694">RNA-binding</keyword>
<dbReference type="NCBIfam" id="TIGR00253">
    <property type="entry name" value="RNA_bind_YhbY"/>
    <property type="match status" value="1"/>
</dbReference>
<evidence type="ECO:0000313" key="5">
    <source>
        <dbReference type="Proteomes" id="UP000595897"/>
    </source>
</evidence>
<dbReference type="RefSeq" id="WP_271715905.1">
    <property type="nucleotide sequence ID" value="NZ_AP024169.1"/>
</dbReference>
<dbReference type="InterPro" id="IPR035920">
    <property type="entry name" value="YhbY-like_sf"/>
</dbReference>
<accession>A0A7R7ELB4</accession>
<dbReference type="EMBL" id="AP024169">
    <property type="protein sequence ID" value="BCN30706.1"/>
    <property type="molecule type" value="Genomic_DNA"/>
</dbReference>
<dbReference type="PANTHER" id="PTHR40065:SF3">
    <property type="entry name" value="RNA-BINDING PROTEIN YHBY"/>
    <property type="match status" value="1"/>
</dbReference>
<dbReference type="Proteomes" id="UP000595897">
    <property type="component" value="Chromosome"/>
</dbReference>
<evidence type="ECO:0000256" key="2">
    <source>
        <dbReference type="PROSITE-ProRule" id="PRU00626"/>
    </source>
</evidence>
<dbReference type="GO" id="GO:0003723">
    <property type="term" value="F:RNA binding"/>
    <property type="evidence" value="ECO:0007669"/>
    <property type="project" value="UniProtKB-UniRule"/>
</dbReference>
<gene>
    <name evidence="4" type="primary">yhbY</name>
    <name evidence="4" type="ORF">bsdtb5_20010</name>
</gene>
<evidence type="ECO:0000313" key="4">
    <source>
        <dbReference type="EMBL" id="BCN30706.1"/>
    </source>
</evidence>
<dbReference type="InterPro" id="IPR051925">
    <property type="entry name" value="RNA-binding_domain"/>
</dbReference>
<sequence length="104" mass="11682">MTSKQRAYLKGLAMNIDAIYQVGKSSLTPEITKGIDEALEARELIKVSVLKNCMDDPREIASIIAERTKSDVVQVIGKKIVLYRESKEHKKIELPVVRNKNNGN</sequence>
<protein>
    <submittedName>
        <fullName evidence="4">Ribosome assembly RNA-binding protein YhbY</fullName>
    </submittedName>
</protein>
<dbReference type="KEGG" id="ahb:bsdtb5_20010"/>
<dbReference type="SMART" id="SM01103">
    <property type="entry name" value="CRS1_YhbY"/>
    <property type="match status" value="1"/>
</dbReference>
<dbReference type="PANTHER" id="PTHR40065">
    <property type="entry name" value="RNA-BINDING PROTEIN YHBY"/>
    <property type="match status" value="1"/>
</dbReference>
<dbReference type="InterPro" id="IPR017924">
    <property type="entry name" value="RNA-binding_YhbY"/>
</dbReference>
<dbReference type="InterPro" id="IPR001890">
    <property type="entry name" value="RNA-binding_CRM"/>
</dbReference>
<dbReference type="Pfam" id="PF01985">
    <property type="entry name" value="CRS1_YhbY"/>
    <property type="match status" value="1"/>
</dbReference>